<protein>
    <submittedName>
        <fullName evidence="2">Ionotropic glutamate receptor C-terminal domain-containing protein</fullName>
    </submittedName>
</protein>
<name>A0AC35FFA1_9BILA</name>
<organism evidence="1 2">
    <name type="scientific">Panagrolaimus sp. PS1159</name>
    <dbReference type="NCBI Taxonomy" id="55785"/>
    <lineage>
        <taxon>Eukaryota</taxon>
        <taxon>Metazoa</taxon>
        <taxon>Ecdysozoa</taxon>
        <taxon>Nematoda</taxon>
        <taxon>Chromadorea</taxon>
        <taxon>Rhabditida</taxon>
        <taxon>Tylenchina</taxon>
        <taxon>Panagrolaimomorpha</taxon>
        <taxon>Panagrolaimoidea</taxon>
        <taxon>Panagrolaimidae</taxon>
        <taxon>Panagrolaimus</taxon>
    </lineage>
</organism>
<proteinExistence type="predicted"/>
<dbReference type="Proteomes" id="UP000887580">
    <property type="component" value="Unplaced"/>
</dbReference>
<evidence type="ECO:0000313" key="2">
    <source>
        <dbReference type="WBParaSite" id="PS1159_v2.g16941.t1"/>
    </source>
</evidence>
<evidence type="ECO:0000313" key="1">
    <source>
        <dbReference type="Proteomes" id="UP000887580"/>
    </source>
</evidence>
<sequence length="347" mass="39108">MRADAAFHVLEMGVDGKQINTGLWYTNSKQLERVLSMTDKTLANTHESMMEESKTQRLLRVVSIEERPYVMRKTLPNGEATAAVAPITVTAGRLEVVDFTDPFLQLGISMLMKIPDDDNKASSSFLSFLLPLSPSVWMYWAFVTVFSVLTVTTIAILSPHESARHFNATNSIWYLICILLRAGSGYNCRSISNRIVSAAWWAFTLILIAQYTANFAAVLTIDRKSLPFNSFEELGNQTEYEFGTIQGGSTMHFFMYSRLDTFRRIWLRMQNMSKSVFVYNNQQGVQKVLAEKECEGQAVETRKSLSMEKVSGIFGLLAIGLFVSFIVVIAERMVPANVLKDKKLVVK</sequence>
<dbReference type="WBParaSite" id="PS1159_v2.g16941.t1">
    <property type="protein sequence ID" value="PS1159_v2.g16941.t1"/>
    <property type="gene ID" value="PS1159_v2.g16941"/>
</dbReference>
<accession>A0AC35FFA1</accession>
<reference evidence="2" key="1">
    <citation type="submission" date="2022-11" db="UniProtKB">
        <authorList>
            <consortium name="WormBaseParasite"/>
        </authorList>
    </citation>
    <scope>IDENTIFICATION</scope>
</reference>